<dbReference type="InterPro" id="IPR051681">
    <property type="entry name" value="Ser/Thr_Kinases-Pseudokinases"/>
</dbReference>
<reference evidence="2 4" key="2">
    <citation type="journal article" date="2018" name="Plant J.">
        <title>The Physcomitrella patens chromosome-scale assembly reveals moss genome structure and evolution.</title>
        <authorList>
            <person name="Lang D."/>
            <person name="Ullrich K.K."/>
            <person name="Murat F."/>
            <person name="Fuchs J."/>
            <person name="Jenkins J."/>
            <person name="Haas F.B."/>
            <person name="Piednoel M."/>
            <person name="Gundlach H."/>
            <person name="Van Bel M."/>
            <person name="Meyberg R."/>
            <person name="Vives C."/>
            <person name="Morata J."/>
            <person name="Symeonidi A."/>
            <person name="Hiss M."/>
            <person name="Muchero W."/>
            <person name="Kamisugi Y."/>
            <person name="Saleh O."/>
            <person name="Blanc G."/>
            <person name="Decker E.L."/>
            <person name="van Gessel N."/>
            <person name="Grimwood J."/>
            <person name="Hayes R.D."/>
            <person name="Graham S.W."/>
            <person name="Gunter L.E."/>
            <person name="McDaniel S.F."/>
            <person name="Hoernstein S.N.W."/>
            <person name="Larsson A."/>
            <person name="Li F.W."/>
            <person name="Perroud P.F."/>
            <person name="Phillips J."/>
            <person name="Ranjan P."/>
            <person name="Rokshar D.S."/>
            <person name="Rothfels C.J."/>
            <person name="Schneider L."/>
            <person name="Shu S."/>
            <person name="Stevenson D.W."/>
            <person name="Thummler F."/>
            <person name="Tillich M."/>
            <person name="Villarreal Aguilar J.C."/>
            <person name="Widiez T."/>
            <person name="Wong G.K."/>
            <person name="Wymore A."/>
            <person name="Zhang Y."/>
            <person name="Zimmer A.D."/>
            <person name="Quatrano R.S."/>
            <person name="Mayer K.F.X."/>
            <person name="Goodstein D."/>
            <person name="Casacuberta J.M."/>
            <person name="Vandepoele K."/>
            <person name="Reski R."/>
            <person name="Cuming A.C."/>
            <person name="Tuskan G.A."/>
            <person name="Maumus F."/>
            <person name="Salse J."/>
            <person name="Schmutz J."/>
            <person name="Rensing S.A."/>
        </authorList>
    </citation>
    <scope>NUCLEOTIDE SEQUENCE [LARGE SCALE GENOMIC DNA]</scope>
    <source>
        <strain evidence="3 4">cv. Gransden 2004</strain>
    </source>
</reference>
<dbReference type="PANTHER" id="PTHR44329:SF260">
    <property type="entry name" value="PROTEIN KINASE DOMAIN-CONTAINING PROTEIN"/>
    <property type="match status" value="1"/>
</dbReference>
<evidence type="ECO:0000313" key="3">
    <source>
        <dbReference type="EnsemblPlants" id="Pp3c7_17397V3.1"/>
    </source>
</evidence>
<gene>
    <name evidence="2" type="ORF">PHYPA_010494</name>
</gene>
<dbReference type="InterPro" id="IPR000719">
    <property type="entry name" value="Prot_kinase_dom"/>
</dbReference>
<dbReference type="InParanoid" id="A0A2K1KC09"/>
<evidence type="ECO:0000259" key="1">
    <source>
        <dbReference type="PROSITE" id="PS50011"/>
    </source>
</evidence>
<proteinExistence type="predicted"/>
<dbReference type="InterPro" id="IPR001245">
    <property type="entry name" value="Ser-Thr/Tyr_kinase_cat_dom"/>
</dbReference>
<sequence length="129" mass="15544">MCYLHDIYIVHHNLKLNILVNIVEKKSDKYIVRHAIVKVIDFRICNTIYIVLEVLKNKYKRMTMCSFDTDVFSFAMMCYKILSKKDPFDDCRKNEIFERFKKGTKQEVLLNCDELMELIEECWNLNPLH</sequence>
<dbReference type="AlphaFoldDB" id="A0A2K1KC09"/>
<dbReference type="Proteomes" id="UP000006727">
    <property type="component" value="Chromosome 7"/>
</dbReference>
<dbReference type="EMBL" id="ABEU02000007">
    <property type="protein sequence ID" value="PNR51308.1"/>
    <property type="molecule type" value="Genomic_DNA"/>
</dbReference>
<evidence type="ECO:0000313" key="4">
    <source>
        <dbReference type="Proteomes" id="UP000006727"/>
    </source>
</evidence>
<evidence type="ECO:0000313" key="2">
    <source>
        <dbReference type="EMBL" id="PNR51308.1"/>
    </source>
</evidence>
<dbReference type="GO" id="GO:0005524">
    <property type="term" value="F:ATP binding"/>
    <property type="evidence" value="ECO:0007669"/>
    <property type="project" value="InterPro"/>
</dbReference>
<feature type="domain" description="Protein kinase" evidence="1">
    <location>
        <begin position="1"/>
        <end position="129"/>
    </location>
</feature>
<accession>A0A2K1KC09</accession>
<dbReference type="EnsemblPlants" id="Pp3c7_17397V3.1">
    <property type="protein sequence ID" value="Pp3c7_17397V3.1"/>
    <property type="gene ID" value="Pp3c7_17397"/>
</dbReference>
<dbReference type="SUPFAM" id="SSF56112">
    <property type="entry name" value="Protein kinase-like (PK-like)"/>
    <property type="match status" value="1"/>
</dbReference>
<dbReference type="PROSITE" id="PS50011">
    <property type="entry name" value="PROTEIN_KINASE_DOM"/>
    <property type="match status" value="1"/>
</dbReference>
<dbReference type="Gene3D" id="1.10.510.10">
    <property type="entry name" value="Transferase(Phosphotransferase) domain 1"/>
    <property type="match status" value="1"/>
</dbReference>
<dbReference type="Gramene" id="Pp3c7_17397V3.1">
    <property type="protein sequence ID" value="Pp3c7_17397V3.1"/>
    <property type="gene ID" value="Pp3c7_17397"/>
</dbReference>
<reference evidence="3" key="3">
    <citation type="submission" date="2020-12" db="UniProtKB">
        <authorList>
            <consortium name="EnsemblPlants"/>
        </authorList>
    </citation>
    <scope>IDENTIFICATION</scope>
</reference>
<name>A0A2K1KC09_PHYPA</name>
<keyword evidence="4" id="KW-1185">Reference proteome</keyword>
<dbReference type="PANTHER" id="PTHR44329">
    <property type="entry name" value="SERINE/THREONINE-PROTEIN KINASE TNNI3K-RELATED"/>
    <property type="match status" value="1"/>
</dbReference>
<dbReference type="GO" id="GO:0004672">
    <property type="term" value="F:protein kinase activity"/>
    <property type="evidence" value="ECO:0007669"/>
    <property type="project" value="InterPro"/>
</dbReference>
<protein>
    <recommendedName>
        <fullName evidence="1">Protein kinase domain-containing protein</fullName>
    </recommendedName>
</protein>
<reference evidence="2 4" key="1">
    <citation type="journal article" date="2008" name="Science">
        <title>The Physcomitrella genome reveals evolutionary insights into the conquest of land by plants.</title>
        <authorList>
            <person name="Rensing S."/>
            <person name="Lang D."/>
            <person name="Zimmer A."/>
            <person name="Terry A."/>
            <person name="Salamov A."/>
            <person name="Shapiro H."/>
            <person name="Nishiyama T."/>
            <person name="Perroud P.-F."/>
            <person name="Lindquist E."/>
            <person name="Kamisugi Y."/>
            <person name="Tanahashi T."/>
            <person name="Sakakibara K."/>
            <person name="Fujita T."/>
            <person name="Oishi K."/>
            <person name="Shin-I T."/>
            <person name="Kuroki Y."/>
            <person name="Toyoda A."/>
            <person name="Suzuki Y."/>
            <person name="Hashimoto A."/>
            <person name="Yamaguchi K."/>
            <person name="Sugano A."/>
            <person name="Kohara Y."/>
            <person name="Fujiyama A."/>
            <person name="Anterola A."/>
            <person name="Aoki S."/>
            <person name="Ashton N."/>
            <person name="Barbazuk W.B."/>
            <person name="Barker E."/>
            <person name="Bennetzen J."/>
            <person name="Bezanilla M."/>
            <person name="Blankenship R."/>
            <person name="Cho S.H."/>
            <person name="Dutcher S."/>
            <person name="Estelle M."/>
            <person name="Fawcett J.A."/>
            <person name="Gundlach H."/>
            <person name="Hanada K."/>
            <person name="Heyl A."/>
            <person name="Hicks K.A."/>
            <person name="Hugh J."/>
            <person name="Lohr M."/>
            <person name="Mayer K."/>
            <person name="Melkozernov A."/>
            <person name="Murata T."/>
            <person name="Nelson D."/>
            <person name="Pils B."/>
            <person name="Prigge M."/>
            <person name="Reiss B."/>
            <person name="Renner T."/>
            <person name="Rombauts S."/>
            <person name="Rushton P."/>
            <person name="Sanderfoot A."/>
            <person name="Schween G."/>
            <person name="Shiu S.-H."/>
            <person name="Stueber K."/>
            <person name="Theodoulou F.L."/>
            <person name="Tu H."/>
            <person name="Van de Peer Y."/>
            <person name="Verrier P.J."/>
            <person name="Waters E."/>
            <person name="Wood A."/>
            <person name="Yang L."/>
            <person name="Cove D."/>
            <person name="Cuming A."/>
            <person name="Hasebe M."/>
            <person name="Lucas S."/>
            <person name="Mishler D.B."/>
            <person name="Reski R."/>
            <person name="Grigoriev I."/>
            <person name="Quatrano R.S."/>
            <person name="Boore J.L."/>
        </authorList>
    </citation>
    <scope>NUCLEOTIDE SEQUENCE [LARGE SCALE GENOMIC DNA]</scope>
    <source>
        <strain evidence="3 4">cv. Gransden 2004</strain>
    </source>
</reference>
<dbReference type="InterPro" id="IPR011009">
    <property type="entry name" value="Kinase-like_dom_sf"/>
</dbReference>
<organism evidence="2">
    <name type="scientific">Physcomitrium patens</name>
    <name type="common">Spreading-leaved earth moss</name>
    <name type="synonym">Physcomitrella patens</name>
    <dbReference type="NCBI Taxonomy" id="3218"/>
    <lineage>
        <taxon>Eukaryota</taxon>
        <taxon>Viridiplantae</taxon>
        <taxon>Streptophyta</taxon>
        <taxon>Embryophyta</taxon>
        <taxon>Bryophyta</taxon>
        <taxon>Bryophytina</taxon>
        <taxon>Bryopsida</taxon>
        <taxon>Funariidae</taxon>
        <taxon>Funariales</taxon>
        <taxon>Funariaceae</taxon>
        <taxon>Physcomitrium</taxon>
    </lineage>
</organism>
<dbReference type="Pfam" id="PF07714">
    <property type="entry name" value="PK_Tyr_Ser-Thr"/>
    <property type="match status" value="1"/>
</dbReference>